<name>A0ABT0YVT9_9BURK</name>
<organism evidence="1 2">
    <name type="scientific">Caldimonas mangrovi</name>
    <dbReference type="NCBI Taxonomy" id="2944811"/>
    <lineage>
        <taxon>Bacteria</taxon>
        <taxon>Pseudomonadati</taxon>
        <taxon>Pseudomonadota</taxon>
        <taxon>Betaproteobacteria</taxon>
        <taxon>Burkholderiales</taxon>
        <taxon>Sphaerotilaceae</taxon>
        <taxon>Caldimonas</taxon>
    </lineage>
</organism>
<proteinExistence type="predicted"/>
<gene>
    <name evidence="1" type="ORF">M8A51_23040</name>
</gene>
<reference evidence="1" key="1">
    <citation type="submission" date="2022-05" db="EMBL/GenBank/DDBJ databases">
        <title>Schlegelella sp. nov., isolated from mangrove soil.</title>
        <authorList>
            <person name="Liu Y."/>
            <person name="Ge X."/>
            <person name="Liu W."/>
        </authorList>
    </citation>
    <scope>NUCLEOTIDE SEQUENCE</scope>
    <source>
        <strain evidence="1">S2-27</strain>
    </source>
</reference>
<keyword evidence="2" id="KW-1185">Reference proteome</keyword>
<dbReference type="RefSeq" id="WP_251780891.1">
    <property type="nucleotide sequence ID" value="NZ_JAMKFE010000019.1"/>
</dbReference>
<evidence type="ECO:0000313" key="2">
    <source>
        <dbReference type="Proteomes" id="UP001165541"/>
    </source>
</evidence>
<dbReference type="EMBL" id="JAMKFE010000019">
    <property type="protein sequence ID" value="MCM5682414.1"/>
    <property type="molecule type" value="Genomic_DNA"/>
</dbReference>
<comment type="caution">
    <text evidence="1">The sequence shown here is derived from an EMBL/GenBank/DDBJ whole genome shotgun (WGS) entry which is preliminary data.</text>
</comment>
<evidence type="ECO:0000313" key="1">
    <source>
        <dbReference type="EMBL" id="MCM5682414.1"/>
    </source>
</evidence>
<sequence>MERRVPGESLGLQRQMGAVRLKEVRHELVVPPVSGERTQEALLFAQDVLTGYLILAAEDLSGAISLRLQEHLSLYAAVSPVGFLQARDPQHPEDGDELLGDGWYTVGLAVPFAVAGDEEPKLYYYGTPNVHLDKVKALHAEFAASYPGIARTPVMNQILPGGMDANVWSQFHPVTPA</sequence>
<protein>
    <submittedName>
        <fullName evidence="1">Uncharacterized protein</fullName>
    </submittedName>
</protein>
<accession>A0ABT0YVT9</accession>
<dbReference type="Proteomes" id="UP001165541">
    <property type="component" value="Unassembled WGS sequence"/>
</dbReference>